<dbReference type="KEGG" id="emp:EZMO1_2663"/>
<dbReference type="RefSeq" id="WP_051789290.1">
    <property type="nucleotide sequence ID" value="NZ_CP013251.1"/>
</dbReference>
<reference evidence="2 3" key="1">
    <citation type="journal article" date="2016" name="Front. Microbiol.">
        <title>Genomic Insight into the Host-Endosymbiont Relationship of Endozoicomonas montiporae CL-33(T) with its Coral Host.</title>
        <authorList>
            <person name="Ding J.-Y."/>
            <person name="Shiu J.-H."/>
            <person name="Chen W.-M."/>
            <person name="Chiang Y.-R."/>
            <person name="Tang S.-L."/>
        </authorList>
    </citation>
    <scope>NUCLEOTIDE SEQUENCE [LARGE SCALE GENOMIC DNA]</scope>
    <source>
        <strain evidence="2 3">CL-33</strain>
    </source>
</reference>
<protein>
    <recommendedName>
        <fullName evidence="4">Lipase</fullName>
    </recommendedName>
</protein>
<accession>A0A142BDA0</accession>
<dbReference type="OrthoDB" id="5766995at2"/>
<dbReference type="STRING" id="570277.EZMO1_2663"/>
<feature type="transmembrane region" description="Helical" evidence="1">
    <location>
        <begin position="20"/>
        <end position="48"/>
    </location>
</feature>
<gene>
    <name evidence="2" type="ORF">EZMO1_2663</name>
</gene>
<sequence>MDDKLLNNLKSESRWLRLLFMMFYLVAGYFAGVLVLIVAMVQMVTGFVSGAPNTRLLMFSKSLNCYLFQVLEFLTYNAEDKPFPFSDWPEHADCSKHESNTGSDEQ</sequence>
<name>A0A142BDA0_9GAMM</name>
<dbReference type="Pfam" id="PF14333">
    <property type="entry name" value="DUF4389"/>
    <property type="match status" value="1"/>
</dbReference>
<dbReference type="InterPro" id="IPR025498">
    <property type="entry name" value="DUF4389"/>
</dbReference>
<dbReference type="AlphaFoldDB" id="A0A142BDA0"/>
<dbReference type="Proteomes" id="UP000071065">
    <property type="component" value="Chromosome"/>
</dbReference>
<keyword evidence="1" id="KW-1133">Transmembrane helix</keyword>
<proteinExistence type="predicted"/>
<dbReference type="EMBL" id="CP013251">
    <property type="protein sequence ID" value="AMO56726.1"/>
    <property type="molecule type" value="Genomic_DNA"/>
</dbReference>
<keyword evidence="1" id="KW-0812">Transmembrane</keyword>
<evidence type="ECO:0000256" key="1">
    <source>
        <dbReference type="SAM" id="Phobius"/>
    </source>
</evidence>
<keyword evidence="1" id="KW-0472">Membrane</keyword>
<dbReference type="PATRIC" id="fig|570277.3.peg.2867"/>
<evidence type="ECO:0008006" key="4">
    <source>
        <dbReference type="Google" id="ProtNLM"/>
    </source>
</evidence>
<evidence type="ECO:0000313" key="2">
    <source>
        <dbReference type="EMBL" id="AMO56726.1"/>
    </source>
</evidence>
<evidence type="ECO:0000313" key="3">
    <source>
        <dbReference type="Proteomes" id="UP000071065"/>
    </source>
</evidence>
<organism evidence="2 3">
    <name type="scientific">Endozoicomonas montiporae CL-33</name>
    <dbReference type="NCBI Taxonomy" id="570277"/>
    <lineage>
        <taxon>Bacteria</taxon>
        <taxon>Pseudomonadati</taxon>
        <taxon>Pseudomonadota</taxon>
        <taxon>Gammaproteobacteria</taxon>
        <taxon>Oceanospirillales</taxon>
        <taxon>Endozoicomonadaceae</taxon>
        <taxon>Endozoicomonas</taxon>
    </lineage>
</organism>